<dbReference type="Proteomes" id="UP000309061">
    <property type="component" value="Chromosome"/>
</dbReference>
<evidence type="ECO:0000313" key="2">
    <source>
        <dbReference type="Proteomes" id="UP000309061"/>
    </source>
</evidence>
<protein>
    <submittedName>
        <fullName evidence="1">Uncharacterized protein</fullName>
    </submittedName>
</protein>
<dbReference type="EMBL" id="CP046052">
    <property type="protein sequence ID" value="QGM47621.1"/>
    <property type="molecule type" value="Genomic_DNA"/>
</dbReference>
<dbReference type="OrthoDB" id="9807766at2"/>
<dbReference type="RefSeq" id="WP_136497147.1">
    <property type="nucleotide sequence ID" value="NZ_CP046052.1"/>
</dbReference>
<name>A0A6B8KKG8_9HYPH</name>
<accession>A0A6B8KKG8</accession>
<keyword evidence="2" id="KW-1185">Reference proteome</keyword>
<proteinExistence type="predicted"/>
<gene>
    <name evidence="1" type="ORF">H2LOC_019140</name>
</gene>
<organism evidence="1 2">
    <name type="scientific">Methylocystis heyeri</name>
    <dbReference type="NCBI Taxonomy" id="391905"/>
    <lineage>
        <taxon>Bacteria</taxon>
        <taxon>Pseudomonadati</taxon>
        <taxon>Pseudomonadota</taxon>
        <taxon>Alphaproteobacteria</taxon>
        <taxon>Hyphomicrobiales</taxon>
        <taxon>Methylocystaceae</taxon>
        <taxon>Methylocystis</taxon>
    </lineage>
</organism>
<reference evidence="1 2" key="1">
    <citation type="submission" date="2019-11" db="EMBL/GenBank/DDBJ databases">
        <title>The genome sequence of Methylocystis heyeri.</title>
        <authorList>
            <person name="Oshkin I.Y."/>
            <person name="Miroshnikov K."/>
            <person name="Dedysh S.N."/>
        </authorList>
    </citation>
    <scope>NUCLEOTIDE SEQUENCE [LARGE SCALE GENOMIC DNA]</scope>
    <source>
        <strain evidence="1 2">H2</strain>
    </source>
</reference>
<evidence type="ECO:0000313" key="1">
    <source>
        <dbReference type="EMBL" id="QGM47621.1"/>
    </source>
</evidence>
<sequence>MFPLSAVPSATALENKKSTGEIGQGPALLITRGGNGFAVKSIGPVSFVQAEGDLAVTDEENERLLAQIRKRTARLIRRLDWREPVVAPERYWHVGSGWALGYDEPS</sequence>
<dbReference type="KEGG" id="mhey:H2LOC_019140"/>
<dbReference type="AlphaFoldDB" id="A0A6B8KKG8"/>